<name>A0A0F9ETU7_9ZZZZ</name>
<evidence type="ECO:0000313" key="1">
    <source>
        <dbReference type="EMBL" id="KKL69711.1"/>
    </source>
</evidence>
<sequence>MSSSSKNLMSTIQDYVKEASKILSETGKKTGLIVKLGEIES</sequence>
<gene>
    <name evidence="1" type="ORF">LCGC14_2112190</name>
</gene>
<protein>
    <submittedName>
        <fullName evidence="1">Uncharacterized protein</fullName>
    </submittedName>
</protein>
<accession>A0A0F9ETU7</accession>
<proteinExistence type="predicted"/>
<dbReference type="EMBL" id="LAZR01026128">
    <property type="protein sequence ID" value="KKL69711.1"/>
    <property type="molecule type" value="Genomic_DNA"/>
</dbReference>
<comment type="caution">
    <text evidence="1">The sequence shown here is derived from an EMBL/GenBank/DDBJ whole genome shotgun (WGS) entry which is preliminary data.</text>
</comment>
<organism evidence="1">
    <name type="scientific">marine sediment metagenome</name>
    <dbReference type="NCBI Taxonomy" id="412755"/>
    <lineage>
        <taxon>unclassified sequences</taxon>
        <taxon>metagenomes</taxon>
        <taxon>ecological metagenomes</taxon>
    </lineage>
</organism>
<reference evidence="1" key="1">
    <citation type="journal article" date="2015" name="Nature">
        <title>Complex archaea that bridge the gap between prokaryotes and eukaryotes.</title>
        <authorList>
            <person name="Spang A."/>
            <person name="Saw J.H."/>
            <person name="Jorgensen S.L."/>
            <person name="Zaremba-Niedzwiedzka K."/>
            <person name="Martijn J."/>
            <person name="Lind A.E."/>
            <person name="van Eijk R."/>
            <person name="Schleper C."/>
            <person name="Guy L."/>
            <person name="Ettema T.J."/>
        </authorList>
    </citation>
    <scope>NUCLEOTIDE SEQUENCE</scope>
</reference>
<dbReference type="AlphaFoldDB" id="A0A0F9ETU7"/>